<dbReference type="AlphaFoldDB" id="A0A6F9DRA9"/>
<name>A0A6F9DRA9_9ASCI</name>
<dbReference type="InterPro" id="IPR036397">
    <property type="entry name" value="RNaseH_sf"/>
</dbReference>
<keyword evidence="6" id="KW-0269">Exonuclease</keyword>
<dbReference type="SUPFAM" id="SSF53098">
    <property type="entry name" value="Ribonuclease H-like"/>
    <property type="match status" value="1"/>
</dbReference>
<dbReference type="InterPro" id="IPR012337">
    <property type="entry name" value="RNaseH-like_sf"/>
</dbReference>
<accession>A0A6F9DRA9</accession>
<dbReference type="GO" id="GO:0003676">
    <property type="term" value="F:nucleic acid binding"/>
    <property type="evidence" value="ECO:0007669"/>
    <property type="project" value="InterPro"/>
</dbReference>
<keyword evidence="2" id="KW-0540">Nuclease</keyword>
<proteinExistence type="evidence at transcript level"/>
<dbReference type="PANTHER" id="PTHR12801">
    <property type="entry name" value="RNA EXONUCLEASE REXO1 / RECO3 FAMILY MEMBER-RELATED"/>
    <property type="match status" value="1"/>
</dbReference>
<protein>
    <submittedName>
        <fullName evidence="6">RNA exonuclease 4-like</fullName>
    </submittedName>
</protein>
<evidence type="ECO:0000256" key="2">
    <source>
        <dbReference type="ARBA" id="ARBA00022722"/>
    </source>
</evidence>
<dbReference type="Pfam" id="PF00929">
    <property type="entry name" value="RNase_T"/>
    <property type="match status" value="1"/>
</dbReference>
<dbReference type="GO" id="GO:0006364">
    <property type="term" value="P:rRNA processing"/>
    <property type="evidence" value="ECO:0007669"/>
    <property type="project" value="UniProtKB-KW"/>
</dbReference>
<dbReference type="SMART" id="SM00479">
    <property type="entry name" value="EXOIII"/>
    <property type="match status" value="1"/>
</dbReference>
<feature type="domain" description="Exonuclease" evidence="5">
    <location>
        <begin position="110"/>
        <end position="275"/>
    </location>
</feature>
<organism evidence="6">
    <name type="scientific">Phallusia mammillata</name>
    <dbReference type="NCBI Taxonomy" id="59560"/>
    <lineage>
        <taxon>Eukaryota</taxon>
        <taxon>Metazoa</taxon>
        <taxon>Chordata</taxon>
        <taxon>Tunicata</taxon>
        <taxon>Ascidiacea</taxon>
        <taxon>Phlebobranchia</taxon>
        <taxon>Ascidiidae</taxon>
        <taxon>Phallusia</taxon>
    </lineage>
</organism>
<evidence type="ECO:0000259" key="5">
    <source>
        <dbReference type="SMART" id="SM00479"/>
    </source>
</evidence>
<dbReference type="GO" id="GO:0004527">
    <property type="term" value="F:exonuclease activity"/>
    <property type="evidence" value="ECO:0007669"/>
    <property type="project" value="UniProtKB-KW"/>
</dbReference>
<evidence type="ECO:0000256" key="1">
    <source>
        <dbReference type="ARBA" id="ARBA00022552"/>
    </source>
</evidence>
<evidence type="ECO:0000313" key="6">
    <source>
        <dbReference type="EMBL" id="CAB3265533.1"/>
    </source>
</evidence>
<dbReference type="EMBL" id="LR789671">
    <property type="protein sequence ID" value="CAB3265533.1"/>
    <property type="molecule type" value="mRNA"/>
</dbReference>
<evidence type="ECO:0000256" key="3">
    <source>
        <dbReference type="ARBA" id="ARBA00022801"/>
    </source>
</evidence>
<comment type="function">
    <text evidence="4">Exoribonuclease involved in ribosome biosynthesis. Involved in the processing of ITS1, the internal transcribed spacer localized between the 18S and 5.8S rRNAs.</text>
</comment>
<gene>
    <name evidence="6" type="primary">Rexo4-002</name>
</gene>
<dbReference type="Gene3D" id="3.30.420.10">
    <property type="entry name" value="Ribonuclease H-like superfamily/Ribonuclease H"/>
    <property type="match status" value="1"/>
</dbReference>
<sequence>MSKFTLNIGKHIWKNMKQTDSKGSAFVQSFVRINRYDIMSIRQKSRCISKDKTLQTKSALNFFRNSTATKTSDDTNISSFANFSQAKTCLKKEDTSKLNYDEIWEKFKSHFVALDCEMVENVYGMNQLARCSVVDSEGDVLLDVYVQPQHAVADYRHKYSGIKPEHIYSPTALHLSSAKKEVLSIVKGKIVVGHSIANDFKVLNFYQPQALVVDIQQLKELKLLMTRAGLRNKSNLKIMSKVILKRNIQVGCHCSVEDASATMQLFKRCFPSWAETYKHIIKARLENSSYFDDKYWKGVNEPDDNTT</sequence>
<evidence type="ECO:0000256" key="4">
    <source>
        <dbReference type="ARBA" id="ARBA00025599"/>
    </source>
</evidence>
<keyword evidence="3" id="KW-0378">Hydrolase</keyword>
<dbReference type="InterPro" id="IPR013520">
    <property type="entry name" value="Ribonucl_H"/>
</dbReference>
<dbReference type="InterPro" id="IPR047021">
    <property type="entry name" value="REXO1/3/4-like"/>
</dbReference>
<dbReference type="GO" id="GO:0005634">
    <property type="term" value="C:nucleus"/>
    <property type="evidence" value="ECO:0007669"/>
    <property type="project" value="TreeGrafter"/>
</dbReference>
<reference evidence="6" key="1">
    <citation type="submission" date="2020-04" db="EMBL/GenBank/DDBJ databases">
        <authorList>
            <person name="Neveu A P."/>
        </authorList>
    </citation>
    <scope>NUCLEOTIDE SEQUENCE</scope>
    <source>
        <tissue evidence="6">Whole embryo</tissue>
    </source>
</reference>
<dbReference type="PANTHER" id="PTHR12801:SF45">
    <property type="entry name" value="RNA EXONUCLEASE 4"/>
    <property type="match status" value="1"/>
</dbReference>
<keyword evidence="1" id="KW-0698">rRNA processing</keyword>